<keyword evidence="4" id="KW-1133">Transmembrane helix</keyword>
<keyword evidence="3" id="KW-0949">S-adenosyl-L-methionine</keyword>
<evidence type="ECO:0000256" key="2">
    <source>
        <dbReference type="ARBA" id="ARBA00022679"/>
    </source>
</evidence>
<proteinExistence type="predicted"/>
<dbReference type="Pfam" id="PF00891">
    <property type="entry name" value="Methyltransf_2"/>
    <property type="match status" value="1"/>
</dbReference>
<dbReference type="Proteomes" id="UP000306102">
    <property type="component" value="Unassembled WGS sequence"/>
</dbReference>
<sequence>MSTARADVSKTWHTVAYRECGATYERYVVDGFGGVGTVWKFRAVMEEGIPFKRVHGTHAFEYPGKDPRFNEVFNKAMINHTTIVINKILQCSPYKGFGQLNLNHKKLVDVGGGLGVTLSIITPNTTHIKAINFDLPHVIQHAPPYPGVEHVAADMFESVPKGDAIFMKLLKNFDAAHTALPDNGKVIVVEGMIPVIPDPSTAAKSMCQIDLVMMTQIPGGKERTQNEFLALAIGAGFTGISLECFICNFWVMEFYKWIYISMALAGLIN</sequence>
<evidence type="ECO:0000313" key="7">
    <source>
        <dbReference type="Proteomes" id="UP000306102"/>
    </source>
</evidence>
<evidence type="ECO:0000259" key="5">
    <source>
        <dbReference type="Pfam" id="PF00891"/>
    </source>
</evidence>
<reference evidence="6 7" key="1">
    <citation type="journal article" date="2018" name="Proc. Natl. Acad. Sci. U.S.A.">
        <title>Draft genome sequence of Camellia sinensis var. sinensis provides insights into the evolution of the tea genome and tea quality.</title>
        <authorList>
            <person name="Wei C."/>
            <person name="Yang H."/>
            <person name="Wang S."/>
            <person name="Zhao J."/>
            <person name="Liu C."/>
            <person name="Gao L."/>
            <person name="Xia E."/>
            <person name="Lu Y."/>
            <person name="Tai Y."/>
            <person name="She G."/>
            <person name="Sun J."/>
            <person name="Cao H."/>
            <person name="Tong W."/>
            <person name="Gao Q."/>
            <person name="Li Y."/>
            <person name="Deng W."/>
            <person name="Jiang X."/>
            <person name="Wang W."/>
            <person name="Chen Q."/>
            <person name="Zhang S."/>
            <person name="Li H."/>
            <person name="Wu J."/>
            <person name="Wang P."/>
            <person name="Li P."/>
            <person name="Shi C."/>
            <person name="Zheng F."/>
            <person name="Jian J."/>
            <person name="Huang B."/>
            <person name="Shan D."/>
            <person name="Shi M."/>
            <person name="Fang C."/>
            <person name="Yue Y."/>
            <person name="Li F."/>
            <person name="Li D."/>
            <person name="Wei S."/>
            <person name="Han B."/>
            <person name="Jiang C."/>
            <person name="Yin Y."/>
            <person name="Xia T."/>
            <person name="Zhang Z."/>
            <person name="Bennetzen J.L."/>
            <person name="Zhao S."/>
            <person name="Wan X."/>
        </authorList>
    </citation>
    <scope>NUCLEOTIDE SEQUENCE [LARGE SCALE GENOMIC DNA]</scope>
    <source>
        <strain evidence="7">cv. Shuchazao</strain>
        <tissue evidence="6">Leaf</tissue>
    </source>
</reference>
<dbReference type="STRING" id="542762.A0A4S4DCA4"/>
<protein>
    <recommendedName>
        <fullName evidence="5">O-methyltransferase C-terminal domain-containing protein</fullName>
    </recommendedName>
</protein>
<evidence type="ECO:0000256" key="3">
    <source>
        <dbReference type="ARBA" id="ARBA00022691"/>
    </source>
</evidence>
<comment type="caution">
    <text evidence="6">The sequence shown here is derived from an EMBL/GenBank/DDBJ whole genome shotgun (WGS) entry which is preliminary data.</text>
</comment>
<dbReference type="EMBL" id="SDRB02011768">
    <property type="protein sequence ID" value="THG00240.1"/>
    <property type="molecule type" value="Genomic_DNA"/>
</dbReference>
<keyword evidence="2" id="KW-0808">Transferase</keyword>
<dbReference type="GO" id="GO:0032259">
    <property type="term" value="P:methylation"/>
    <property type="evidence" value="ECO:0007669"/>
    <property type="project" value="UniProtKB-KW"/>
</dbReference>
<dbReference type="GO" id="GO:0008171">
    <property type="term" value="F:O-methyltransferase activity"/>
    <property type="evidence" value="ECO:0007669"/>
    <property type="project" value="InterPro"/>
</dbReference>
<name>A0A4S4DCA4_CAMSN</name>
<dbReference type="PROSITE" id="PS51683">
    <property type="entry name" value="SAM_OMT_II"/>
    <property type="match status" value="1"/>
</dbReference>
<keyword evidence="4" id="KW-0472">Membrane</keyword>
<feature type="domain" description="O-methyltransferase C-terminal" evidence="5">
    <location>
        <begin position="44"/>
        <end position="237"/>
    </location>
</feature>
<dbReference type="Gene3D" id="3.40.50.150">
    <property type="entry name" value="Vaccinia Virus protein VP39"/>
    <property type="match status" value="1"/>
</dbReference>
<keyword evidence="1" id="KW-0489">Methyltransferase</keyword>
<keyword evidence="7" id="KW-1185">Reference proteome</keyword>
<keyword evidence="4" id="KW-0812">Transmembrane</keyword>
<evidence type="ECO:0000256" key="1">
    <source>
        <dbReference type="ARBA" id="ARBA00022603"/>
    </source>
</evidence>
<evidence type="ECO:0000256" key="4">
    <source>
        <dbReference type="SAM" id="Phobius"/>
    </source>
</evidence>
<dbReference type="InterPro" id="IPR001077">
    <property type="entry name" value="COMT_C"/>
</dbReference>
<accession>A0A4S4DCA4</accession>
<dbReference type="PANTHER" id="PTHR11746">
    <property type="entry name" value="O-METHYLTRANSFERASE"/>
    <property type="match status" value="1"/>
</dbReference>
<feature type="transmembrane region" description="Helical" evidence="4">
    <location>
        <begin position="228"/>
        <end position="251"/>
    </location>
</feature>
<evidence type="ECO:0000313" key="6">
    <source>
        <dbReference type="EMBL" id="THG00240.1"/>
    </source>
</evidence>
<dbReference type="SUPFAM" id="SSF53335">
    <property type="entry name" value="S-adenosyl-L-methionine-dependent methyltransferases"/>
    <property type="match status" value="1"/>
</dbReference>
<gene>
    <name evidence="6" type="ORF">TEA_009444</name>
</gene>
<dbReference type="InterPro" id="IPR016461">
    <property type="entry name" value="COMT-like"/>
</dbReference>
<organism evidence="6 7">
    <name type="scientific">Camellia sinensis var. sinensis</name>
    <name type="common">China tea</name>
    <dbReference type="NCBI Taxonomy" id="542762"/>
    <lineage>
        <taxon>Eukaryota</taxon>
        <taxon>Viridiplantae</taxon>
        <taxon>Streptophyta</taxon>
        <taxon>Embryophyta</taxon>
        <taxon>Tracheophyta</taxon>
        <taxon>Spermatophyta</taxon>
        <taxon>Magnoliopsida</taxon>
        <taxon>eudicotyledons</taxon>
        <taxon>Gunneridae</taxon>
        <taxon>Pentapetalae</taxon>
        <taxon>asterids</taxon>
        <taxon>Ericales</taxon>
        <taxon>Theaceae</taxon>
        <taxon>Camellia</taxon>
    </lineage>
</organism>
<dbReference type="AlphaFoldDB" id="A0A4S4DCA4"/>
<dbReference type="InterPro" id="IPR029063">
    <property type="entry name" value="SAM-dependent_MTases_sf"/>
</dbReference>